<keyword evidence="2 6" id="KW-0805">Transcription regulation</keyword>
<proteinExistence type="inferred from homology"/>
<organism evidence="10 11">
    <name type="scientific">Nocardioides daphniae</name>
    <dbReference type="NCBI Taxonomy" id="402297"/>
    <lineage>
        <taxon>Bacteria</taxon>
        <taxon>Bacillati</taxon>
        <taxon>Actinomycetota</taxon>
        <taxon>Actinomycetes</taxon>
        <taxon>Propionibacteriales</taxon>
        <taxon>Nocardioidaceae</taxon>
        <taxon>Nocardioides</taxon>
    </lineage>
</organism>
<dbReference type="SUPFAM" id="SSF88946">
    <property type="entry name" value="Sigma2 domain of RNA polymerase sigma factors"/>
    <property type="match status" value="1"/>
</dbReference>
<evidence type="ECO:0000256" key="3">
    <source>
        <dbReference type="ARBA" id="ARBA00023082"/>
    </source>
</evidence>
<dbReference type="Pfam" id="PF04542">
    <property type="entry name" value="Sigma70_r2"/>
    <property type="match status" value="1"/>
</dbReference>
<dbReference type="InterPro" id="IPR007627">
    <property type="entry name" value="RNA_pol_sigma70_r2"/>
</dbReference>
<gene>
    <name evidence="10" type="ORF">GCM10007231_03460</name>
</gene>
<evidence type="ECO:0000313" key="11">
    <source>
        <dbReference type="Proteomes" id="UP000630594"/>
    </source>
</evidence>
<name>A0ABQ1PZ06_9ACTN</name>
<evidence type="ECO:0000259" key="9">
    <source>
        <dbReference type="Pfam" id="PF04545"/>
    </source>
</evidence>
<dbReference type="Gene3D" id="1.10.1740.10">
    <property type="match status" value="1"/>
</dbReference>
<keyword evidence="4 6" id="KW-0238">DNA-binding</keyword>
<evidence type="ECO:0000256" key="4">
    <source>
        <dbReference type="ARBA" id="ARBA00023125"/>
    </source>
</evidence>
<evidence type="ECO:0000256" key="1">
    <source>
        <dbReference type="ARBA" id="ARBA00010641"/>
    </source>
</evidence>
<dbReference type="InterPro" id="IPR014284">
    <property type="entry name" value="RNA_pol_sigma-70_dom"/>
</dbReference>
<feature type="domain" description="RNA polymerase sigma-70 region 2" evidence="8">
    <location>
        <begin position="79"/>
        <end position="146"/>
    </location>
</feature>
<dbReference type="NCBIfam" id="TIGR02937">
    <property type="entry name" value="sigma70-ECF"/>
    <property type="match status" value="1"/>
</dbReference>
<evidence type="ECO:0000256" key="7">
    <source>
        <dbReference type="SAM" id="MobiDB-lite"/>
    </source>
</evidence>
<dbReference type="PANTHER" id="PTHR43133:SF62">
    <property type="entry name" value="RNA POLYMERASE SIGMA FACTOR SIGZ"/>
    <property type="match status" value="1"/>
</dbReference>
<dbReference type="Proteomes" id="UP000630594">
    <property type="component" value="Unassembled WGS sequence"/>
</dbReference>
<reference evidence="11" key="1">
    <citation type="journal article" date="2019" name="Int. J. Syst. Evol. Microbiol.">
        <title>The Global Catalogue of Microorganisms (GCM) 10K type strain sequencing project: providing services to taxonomists for standard genome sequencing and annotation.</title>
        <authorList>
            <consortium name="The Broad Institute Genomics Platform"/>
            <consortium name="The Broad Institute Genome Sequencing Center for Infectious Disease"/>
            <person name="Wu L."/>
            <person name="Ma J."/>
        </authorList>
    </citation>
    <scope>NUCLEOTIDE SEQUENCE [LARGE SCALE GENOMIC DNA]</scope>
    <source>
        <strain evidence="11">CCM 7403</strain>
    </source>
</reference>
<evidence type="ECO:0000256" key="2">
    <source>
        <dbReference type="ARBA" id="ARBA00023015"/>
    </source>
</evidence>
<dbReference type="InterPro" id="IPR000838">
    <property type="entry name" value="RNA_pol_sigma70_ECF_CS"/>
</dbReference>
<comment type="caution">
    <text evidence="10">The sequence shown here is derived from an EMBL/GenBank/DDBJ whole genome shotgun (WGS) entry which is preliminary data.</text>
</comment>
<dbReference type="PROSITE" id="PS01063">
    <property type="entry name" value="SIGMA70_ECF"/>
    <property type="match status" value="1"/>
</dbReference>
<dbReference type="InterPro" id="IPR007630">
    <property type="entry name" value="RNA_pol_sigma70_r4"/>
</dbReference>
<dbReference type="Gene3D" id="1.10.10.10">
    <property type="entry name" value="Winged helix-like DNA-binding domain superfamily/Winged helix DNA-binding domain"/>
    <property type="match status" value="1"/>
</dbReference>
<protein>
    <recommendedName>
        <fullName evidence="6">RNA polymerase sigma factor</fullName>
    </recommendedName>
</protein>
<dbReference type="CDD" id="cd06171">
    <property type="entry name" value="Sigma70_r4"/>
    <property type="match status" value="1"/>
</dbReference>
<dbReference type="SUPFAM" id="SSF88659">
    <property type="entry name" value="Sigma3 and sigma4 domains of RNA polymerase sigma factors"/>
    <property type="match status" value="1"/>
</dbReference>
<keyword evidence="3 6" id="KW-0731">Sigma factor</keyword>
<dbReference type="InterPro" id="IPR013324">
    <property type="entry name" value="RNA_pol_sigma_r3/r4-like"/>
</dbReference>
<dbReference type="InterPro" id="IPR036388">
    <property type="entry name" value="WH-like_DNA-bd_sf"/>
</dbReference>
<keyword evidence="5 6" id="KW-0804">Transcription</keyword>
<evidence type="ECO:0000259" key="8">
    <source>
        <dbReference type="Pfam" id="PF04542"/>
    </source>
</evidence>
<evidence type="ECO:0000313" key="10">
    <source>
        <dbReference type="EMBL" id="GGD08003.1"/>
    </source>
</evidence>
<feature type="region of interest" description="Disordered" evidence="7">
    <location>
        <begin position="1"/>
        <end position="39"/>
    </location>
</feature>
<accession>A0ABQ1PZ06</accession>
<comment type="similarity">
    <text evidence="1 6">Belongs to the sigma-70 factor family. ECF subfamily.</text>
</comment>
<dbReference type="InterPro" id="IPR039425">
    <property type="entry name" value="RNA_pol_sigma-70-like"/>
</dbReference>
<dbReference type="Pfam" id="PF04545">
    <property type="entry name" value="Sigma70_r4"/>
    <property type="match status" value="1"/>
</dbReference>
<dbReference type="EMBL" id="BMCK01000001">
    <property type="protein sequence ID" value="GGD08003.1"/>
    <property type="molecule type" value="Genomic_DNA"/>
</dbReference>
<sequence length="244" mass="26603">MSTALGPPGPTSVAGRPGTQSVAGRPATTPLATVPPQTPRALTDRLYGVGVSARTDERTVVDLAAGLRDGDRDCLEEVYRRWSPLVHSVALRALGAHHEAEDVTQQVFISAWRSRHTLTPTDHALPAWLIGITRHRVADRLAERARDAQKVASAAAREARPATDDEALAPDATGGVVDRLVLAQQVDDLGEPRRTILRLAFHEDLTHEQISTRTGLPLGTVKSHLRRGLVHLRRTLEEVRHEFA</sequence>
<evidence type="ECO:0000256" key="6">
    <source>
        <dbReference type="RuleBase" id="RU000716"/>
    </source>
</evidence>
<feature type="domain" description="RNA polymerase sigma-70 region 4" evidence="9">
    <location>
        <begin position="189"/>
        <end position="233"/>
    </location>
</feature>
<evidence type="ECO:0000256" key="5">
    <source>
        <dbReference type="ARBA" id="ARBA00023163"/>
    </source>
</evidence>
<dbReference type="PANTHER" id="PTHR43133">
    <property type="entry name" value="RNA POLYMERASE ECF-TYPE SIGMA FACTO"/>
    <property type="match status" value="1"/>
</dbReference>
<keyword evidence="11" id="KW-1185">Reference proteome</keyword>
<dbReference type="InterPro" id="IPR013325">
    <property type="entry name" value="RNA_pol_sigma_r2"/>
</dbReference>